<keyword evidence="3" id="KW-0813">Transport</keyword>
<dbReference type="GO" id="GO:0005886">
    <property type="term" value="C:plasma membrane"/>
    <property type="evidence" value="ECO:0007669"/>
    <property type="project" value="UniProtKB-SubCell"/>
</dbReference>
<keyword evidence="6 8" id="KW-1133">Transmembrane helix</keyword>
<dbReference type="AlphaFoldDB" id="A0A832DN37"/>
<feature type="transmembrane region" description="Helical" evidence="8">
    <location>
        <begin position="230"/>
        <end position="252"/>
    </location>
</feature>
<evidence type="ECO:0000256" key="6">
    <source>
        <dbReference type="ARBA" id="ARBA00022989"/>
    </source>
</evidence>
<feature type="transmembrane region" description="Helical" evidence="8">
    <location>
        <begin position="349"/>
        <end position="369"/>
    </location>
</feature>
<comment type="subcellular location">
    <subcellularLocation>
        <location evidence="1">Cell membrane</location>
        <topology evidence="1">Multi-pass membrane protein</topology>
    </subcellularLocation>
</comment>
<dbReference type="GO" id="GO:0140359">
    <property type="term" value="F:ABC-type transporter activity"/>
    <property type="evidence" value="ECO:0007669"/>
    <property type="project" value="InterPro"/>
</dbReference>
<reference evidence="10" key="1">
    <citation type="journal article" date="2020" name="mSystems">
        <title>Genome- and Community-Level Interaction Insights into Carbon Utilization and Element Cycling Functions of Hydrothermarchaeota in Hydrothermal Sediment.</title>
        <authorList>
            <person name="Zhou Z."/>
            <person name="Liu Y."/>
            <person name="Xu W."/>
            <person name="Pan J."/>
            <person name="Luo Z.H."/>
            <person name="Li M."/>
        </authorList>
    </citation>
    <scope>NUCLEOTIDE SEQUENCE [LARGE SCALE GENOMIC DNA]</scope>
    <source>
        <strain evidence="10">SpSt-500</strain>
    </source>
</reference>
<comment type="similarity">
    <text evidence="2">Belongs to the ABC-2 integral membrane protein family.</text>
</comment>
<evidence type="ECO:0000256" key="7">
    <source>
        <dbReference type="ARBA" id="ARBA00023136"/>
    </source>
</evidence>
<dbReference type="InterPro" id="IPR013525">
    <property type="entry name" value="ABC2_TM"/>
</dbReference>
<feature type="transmembrane region" description="Helical" evidence="8">
    <location>
        <begin position="21"/>
        <end position="40"/>
    </location>
</feature>
<organism evidence="10">
    <name type="scientific">Ignavibacterium album</name>
    <dbReference type="NCBI Taxonomy" id="591197"/>
    <lineage>
        <taxon>Bacteria</taxon>
        <taxon>Pseudomonadati</taxon>
        <taxon>Ignavibacteriota</taxon>
        <taxon>Ignavibacteria</taxon>
        <taxon>Ignavibacteriales</taxon>
        <taxon>Ignavibacteriaceae</taxon>
        <taxon>Ignavibacterium</taxon>
    </lineage>
</organism>
<feature type="transmembrane region" description="Helical" evidence="8">
    <location>
        <begin position="258"/>
        <end position="281"/>
    </location>
</feature>
<evidence type="ECO:0000256" key="2">
    <source>
        <dbReference type="ARBA" id="ARBA00007783"/>
    </source>
</evidence>
<comment type="caution">
    <text evidence="10">The sequence shown here is derived from an EMBL/GenBank/DDBJ whole genome shotgun (WGS) entry which is preliminary data.</text>
</comment>
<gene>
    <name evidence="10" type="ORF">ENS56_07995</name>
</gene>
<feature type="transmembrane region" description="Helical" evidence="8">
    <location>
        <begin position="293"/>
        <end position="313"/>
    </location>
</feature>
<evidence type="ECO:0000256" key="5">
    <source>
        <dbReference type="ARBA" id="ARBA00022692"/>
    </source>
</evidence>
<dbReference type="PANTHER" id="PTHR30294">
    <property type="entry name" value="MEMBRANE COMPONENT OF ABC TRANSPORTER YHHJ-RELATED"/>
    <property type="match status" value="1"/>
</dbReference>
<evidence type="ECO:0000256" key="8">
    <source>
        <dbReference type="SAM" id="Phobius"/>
    </source>
</evidence>
<accession>A0A832DN37</accession>
<dbReference type="InterPro" id="IPR051449">
    <property type="entry name" value="ABC-2_transporter_component"/>
</dbReference>
<keyword evidence="7 8" id="KW-0472">Membrane</keyword>
<dbReference type="Gene3D" id="3.40.1710.10">
    <property type="entry name" value="abc type-2 transporter like domain"/>
    <property type="match status" value="1"/>
</dbReference>
<keyword evidence="5 8" id="KW-0812">Transmembrane</keyword>
<proteinExistence type="inferred from homology"/>
<evidence type="ECO:0000256" key="1">
    <source>
        <dbReference type="ARBA" id="ARBA00004651"/>
    </source>
</evidence>
<evidence type="ECO:0000256" key="3">
    <source>
        <dbReference type="ARBA" id="ARBA00022448"/>
    </source>
</evidence>
<dbReference type="EMBL" id="DSVI01000008">
    <property type="protein sequence ID" value="HGT47961.1"/>
    <property type="molecule type" value="Genomic_DNA"/>
</dbReference>
<keyword evidence="4" id="KW-1003">Cell membrane</keyword>
<sequence length="376" mass="42303">MKSILNFIKKEFLQFKRDPKMFGIILIAPVVQLIFLGYAANLDIERIKLVVYDQDKTTTSRKLITELTSSGYFVIQDYVNDYKSVTEFLDYNKAIIALVIPNDFEKNLNRKETAKLQALFDGSDGNTASIAAGYFQQIVLQFAQSTTFEMLKRSGTAFSPAGNVTAEIRVWYNPTLKTRNYMVPGIVGLLLSIVTLLLTSLAVVKEKEIGTMEQLIVTPLKPYQIIIGKLVPFILLGFVSIIIVLTAMRFIFDIPVKGSLIFLFLSAFFYILSTLGLGLFVSTISKTQQQAMMIAVFAVMMPMVFLSGFAFPVENMPKIIQYISYVIPLKYFINIIRGVISKGLGFSELWLNAAVLLAMGVIILFLSSLRFQRRLD</sequence>
<name>A0A832DN37_9BACT</name>
<evidence type="ECO:0000259" key="9">
    <source>
        <dbReference type="PROSITE" id="PS51012"/>
    </source>
</evidence>
<dbReference type="InterPro" id="IPR047817">
    <property type="entry name" value="ABC2_TM_bact-type"/>
</dbReference>
<evidence type="ECO:0000313" key="10">
    <source>
        <dbReference type="EMBL" id="HGT47961.1"/>
    </source>
</evidence>
<dbReference type="Pfam" id="PF12698">
    <property type="entry name" value="ABC2_membrane_3"/>
    <property type="match status" value="1"/>
</dbReference>
<dbReference type="PROSITE" id="PS51012">
    <property type="entry name" value="ABC_TM2"/>
    <property type="match status" value="1"/>
</dbReference>
<evidence type="ECO:0000256" key="4">
    <source>
        <dbReference type="ARBA" id="ARBA00022475"/>
    </source>
</evidence>
<protein>
    <submittedName>
        <fullName evidence="10">ABC transporter permease</fullName>
    </submittedName>
</protein>
<dbReference type="PANTHER" id="PTHR30294:SF29">
    <property type="entry name" value="MULTIDRUG ABC TRANSPORTER PERMEASE YBHS-RELATED"/>
    <property type="match status" value="1"/>
</dbReference>
<feature type="transmembrane region" description="Helical" evidence="8">
    <location>
        <begin position="181"/>
        <end position="204"/>
    </location>
</feature>
<feature type="domain" description="ABC transmembrane type-2" evidence="9">
    <location>
        <begin position="128"/>
        <end position="374"/>
    </location>
</feature>